<gene>
    <name evidence="1" type="ORF">SAMN05216565_1035</name>
</gene>
<dbReference type="EMBL" id="FNJU01000003">
    <property type="protein sequence ID" value="SDP42689.1"/>
    <property type="molecule type" value="Genomic_DNA"/>
</dbReference>
<keyword evidence="2" id="KW-1185">Reference proteome</keyword>
<accession>A0A1H0SMA6</accession>
<dbReference type="RefSeq" id="WP_090851409.1">
    <property type="nucleotide sequence ID" value="NZ_FNJU01000003.1"/>
</dbReference>
<sequence length="101" mass="12048">MGFDIMLYDNNGKQVELFELTERLHNEIFNSTKLWRSYIELRKLSDYYLTDETLSGERLITLITDLKNYQRNISQDKQMEYQELIDKLSTPIIRKAHIAGD</sequence>
<evidence type="ECO:0000313" key="2">
    <source>
        <dbReference type="Proteomes" id="UP000199159"/>
    </source>
</evidence>
<proteinExistence type="predicted"/>
<dbReference type="AlphaFoldDB" id="A0A1H0SMA6"/>
<evidence type="ECO:0000313" key="1">
    <source>
        <dbReference type="EMBL" id="SDP42689.1"/>
    </source>
</evidence>
<name>A0A1H0SMA6_9BACI</name>
<dbReference type="OrthoDB" id="2627360at2"/>
<organism evidence="1 2">
    <name type="scientific">Litchfieldia salsa</name>
    <dbReference type="NCBI Taxonomy" id="930152"/>
    <lineage>
        <taxon>Bacteria</taxon>
        <taxon>Bacillati</taxon>
        <taxon>Bacillota</taxon>
        <taxon>Bacilli</taxon>
        <taxon>Bacillales</taxon>
        <taxon>Bacillaceae</taxon>
        <taxon>Litchfieldia</taxon>
    </lineage>
</organism>
<dbReference type="Proteomes" id="UP000199159">
    <property type="component" value="Unassembled WGS sequence"/>
</dbReference>
<protein>
    <submittedName>
        <fullName evidence="1">Uncharacterized protein</fullName>
    </submittedName>
</protein>
<reference evidence="2" key="1">
    <citation type="submission" date="2016-10" db="EMBL/GenBank/DDBJ databases">
        <authorList>
            <person name="Varghese N."/>
            <person name="Submissions S."/>
        </authorList>
    </citation>
    <scope>NUCLEOTIDE SEQUENCE [LARGE SCALE GENOMIC DNA]</scope>
    <source>
        <strain evidence="2">IBRC-M10078</strain>
    </source>
</reference>
<dbReference type="STRING" id="930152.SAMN05216565_1035"/>